<proteinExistence type="predicted"/>
<sequence>MEDRHPPATTPTHVFQAFRHRFPIRTPSWHLAITPYTVNALIKLCLSVIPGHSPNRHSITRRDHSSIPIPELTVRSNLSRLSCWVLSSFIIKLGLSSWTTPEHQLFYFSQELILRGIMILFCLSLPYRFSYSMTPGSSTRSFTAYLVIWPELEAQNSSDLRPSRAREVRGMKKDA</sequence>
<keyword evidence="2" id="KW-1185">Reference proteome</keyword>
<reference evidence="1 2" key="1">
    <citation type="submission" date="2014-06" db="EMBL/GenBank/DDBJ databases">
        <title>Evolutionary Origins and Diversification of the Mycorrhizal Mutualists.</title>
        <authorList>
            <consortium name="DOE Joint Genome Institute"/>
            <consortium name="Mycorrhizal Genomics Consortium"/>
            <person name="Kohler A."/>
            <person name="Kuo A."/>
            <person name="Nagy L.G."/>
            <person name="Floudas D."/>
            <person name="Copeland A."/>
            <person name="Barry K.W."/>
            <person name="Cichocki N."/>
            <person name="Veneault-Fourrey C."/>
            <person name="LaButti K."/>
            <person name="Lindquist E.A."/>
            <person name="Lipzen A."/>
            <person name="Lundell T."/>
            <person name="Morin E."/>
            <person name="Murat C."/>
            <person name="Riley R."/>
            <person name="Ohm R."/>
            <person name="Sun H."/>
            <person name="Tunlid A."/>
            <person name="Henrissat B."/>
            <person name="Grigoriev I.V."/>
            <person name="Hibbett D.S."/>
            <person name="Martin F."/>
        </authorList>
    </citation>
    <scope>NUCLEOTIDE SEQUENCE [LARGE SCALE GENOMIC DNA]</scope>
    <source>
        <strain evidence="1 2">SS14</strain>
    </source>
</reference>
<name>A0A0C9W2H8_SPHS4</name>
<evidence type="ECO:0000313" key="1">
    <source>
        <dbReference type="EMBL" id="KIJ45236.1"/>
    </source>
</evidence>
<dbReference type="EMBL" id="KN837113">
    <property type="protein sequence ID" value="KIJ45236.1"/>
    <property type="molecule type" value="Genomic_DNA"/>
</dbReference>
<dbReference type="Proteomes" id="UP000054279">
    <property type="component" value="Unassembled WGS sequence"/>
</dbReference>
<evidence type="ECO:0000313" key="2">
    <source>
        <dbReference type="Proteomes" id="UP000054279"/>
    </source>
</evidence>
<gene>
    <name evidence="1" type="ORF">M422DRAFT_251417</name>
</gene>
<dbReference type="HOGENOM" id="CLU_1533534_0_0_1"/>
<organism evidence="1 2">
    <name type="scientific">Sphaerobolus stellatus (strain SS14)</name>
    <dbReference type="NCBI Taxonomy" id="990650"/>
    <lineage>
        <taxon>Eukaryota</taxon>
        <taxon>Fungi</taxon>
        <taxon>Dikarya</taxon>
        <taxon>Basidiomycota</taxon>
        <taxon>Agaricomycotina</taxon>
        <taxon>Agaricomycetes</taxon>
        <taxon>Phallomycetidae</taxon>
        <taxon>Geastrales</taxon>
        <taxon>Sphaerobolaceae</taxon>
        <taxon>Sphaerobolus</taxon>
    </lineage>
</organism>
<protein>
    <submittedName>
        <fullName evidence="1">Uncharacterized protein</fullName>
    </submittedName>
</protein>
<accession>A0A0C9W2H8</accession>
<dbReference type="AlphaFoldDB" id="A0A0C9W2H8"/>